<evidence type="ECO:0000256" key="5">
    <source>
        <dbReference type="SAM" id="MobiDB-lite"/>
    </source>
</evidence>
<dbReference type="AlphaFoldDB" id="A0A221W8N4"/>
<dbReference type="InterPro" id="IPR017441">
    <property type="entry name" value="Protein_kinase_ATP_BS"/>
</dbReference>
<dbReference type="PANTHER" id="PTHR43289">
    <property type="entry name" value="MITOGEN-ACTIVATED PROTEIN KINASE KINASE KINASE 20-RELATED"/>
    <property type="match status" value="1"/>
</dbReference>
<dbReference type="CDD" id="cd14014">
    <property type="entry name" value="STKc_PknB_like"/>
    <property type="match status" value="1"/>
</dbReference>
<protein>
    <submittedName>
        <fullName evidence="7">Serine/threonine-protein kinase AfsK</fullName>
        <ecNumber evidence="7">2.7.11.1</ecNumber>
    </submittedName>
</protein>
<accession>A0A221W8N4</accession>
<dbReference type="Pfam" id="PF00069">
    <property type="entry name" value="Pkinase"/>
    <property type="match status" value="1"/>
</dbReference>
<dbReference type="PROSITE" id="PS50011">
    <property type="entry name" value="PROTEIN_KINASE_DOM"/>
    <property type="match status" value="1"/>
</dbReference>
<dbReference type="Proteomes" id="UP000204221">
    <property type="component" value="Chromosome"/>
</dbReference>
<keyword evidence="3 7" id="KW-0418">Kinase</keyword>
<feature type="region of interest" description="Disordered" evidence="5">
    <location>
        <begin position="296"/>
        <end position="371"/>
    </location>
</feature>
<evidence type="ECO:0000256" key="2">
    <source>
        <dbReference type="ARBA" id="ARBA00022741"/>
    </source>
</evidence>
<dbReference type="GO" id="GO:0005524">
    <property type="term" value="F:ATP binding"/>
    <property type="evidence" value="ECO:0007669"/>
    <property type="project" value="UniProtKB-UniRule"/>
</dbReference>
<dbReference type="Gene3D" id="3.30.200.20">
    <property type="entry name" value="Phosphorylase Kinase, domain 1"/>
    <property type="match status" value="1"/>
</dbReference>
<dbReference type="KEGG" id="ahg:AHOG_23870"/>
<evidence type="ECO:0000256" key="6">
    <source>
        <dbReference type="SAM" id="Phobius"/>
    </source>
</evidence>
<keyword evidence="6" id="KW-0812">Transmembrane</keyword>
<dbReference type="Gene3D" id="1.10.510.10">
    <property type="entry name" value="Transferase(Phosphotransferase) domain 1"/>
    <property type="match status" value="1"/>
</dbReference>
<feature type="compositionally biased region" description="Low complexity" evidence="5">
    <location>
        <begin position="305"/>
        <end position="324"/>
    </location>
</feature>
<dbReference type="PROSITE" id="PS00109">
    <property type="entry name" value="PROTEIN_KINASE_TYR"/>
    <property type="match status" value="1"/>
</dbReference>
<keyword evidence="6" id="KW-0472">Membrane</keyword>
<feature type="transmembrane region" description="Helical" evidence="6">
    <location>
        <begin position="419"/>
        <end position="440"/>
    </location>
</feature>
<dbReference type="PANTHER" id="PTHR43289:SF34">
    <property type="entry name" value="SERINE_THREONINE-PROTEIN KINASE YBDM-RELATED"/>
    <property type="match status" value="1"/>
</dbReference>
<dbReference type="EMBL" id="CP022521">
    <property type="protein sequence ID" value="ASO22380.1"/>
    <property type="molecule type" value="Genomic_DNA"/>
</dbReference>
<dbReference type="EC" id="2.7.11.1" evidence="7"/>
<evidence type="ECO:0000313" key="7">
    <source>
        <dbReference type="EMBL" id="ASO22380.1"/>
    </source>
</evidence>
<keyword evidence="8" id="KW-1185">Reference proteome</keyword>
<keyword evidence="4" id="KW-0067">ATP-binding</keyword>
<keyword evidence="2" id="KW-0547">Nucleotide-binding</keyword>
<dbReference type="SUPFAM" id="SSF56112">
    <property type="entry name" value="Protein kinase-like (PK-like)"/>
    <property type="match status" value="1"/>
</dbReference>
<dbReference type="GO" id="GO:0004674">
    <property type="term" value="F:protein serine/threonine kinase activity"/>
    <property type="evidence" value="ECO:0007669"/>
    <property type="project" value="UniProtKB-EC"/>
</dbReference>
<feature type="region of interest" description="Disordered" evidence="5">
    <location>
        <begin position="447"/>
        <end position="475"/>
    </location>
</feature>
<organism evidence="7 8">
    <name type="scientific">Actinoalloteichus hoggarensis</name>
    <dbReference type="NCBI Taxonomy" id="1470176"/>
    <lineage>
        <taxon>Bacteria</taxon>
        <taxon>Bacillati</taxon>
        <taxon>Actinomycetota</taxon>
        <taxon>Actinomycetes</taxon>
        <taxon>Pseudonocardiales</taxon>
        <taxon>Pseudonocardiaceae</taxon>
        <taxon>Actinoalloteichus</taxon>
    </lineage>
</organism>
<keyword evidence="1 7" id="KW-0808">Transferase</keyword>
<dbReference type="RefSeq" id="WP_093943347.1">
    <property type="nucleotide sequence ID" value="NZ_CP022521.1"/>
</dbReference>
<dbReference type="InterPro" id="IPR011009">
    <property type="entry name" value="Kinase-like_dom_sf"/>
</dbReference>
<dbReference type="InterPro" id="IPR000719">
    <property type="entry name" value="Prot_kinase_dom"/>
</dbReference>
<evidence type="ECO:0000313" key="8">
    <source>
        <dbReference type="Proteomes" id="UP000204221"/>
    </source>
</evidence>
<evidence type="ECO:0000256" key="3">
    <source>
        <dbReference type="ARBA" id="ARBA00022777"/>
    </source>
</evidence>
<sequence length="707" mass="73347">MESLAEDDPRTIERYRLFGRLGEGGMGRVFLALSSDGRTVALKLIHRHLIADPLFRGRFRQEVAAARLVSGAYTAPLMDADAEAEVPWLATVYVPGPSLRGAVAESGPLPVSAVRTLAAGLAAALREVHRVNLIHRDLTPANVLLTEDGPRVIDFGITRAADSTGGLTATGMLVGSPGFLSPEQVEGDDVTQASDVFALGATLCFAASGTGPFGTASSAALLYRVVHAEPELSALPAAVRAIVAPCLSKNPADRPTPDDLLAQIGPVDTGDAWLPMPVVDLIADQRAQVRALRADLPPATPGQGSPVPAALAGEAAPVASAPASDELDEMDAPTTRSRVAAPRPNPMPHTLVSGLPAPTGHPVSEAGAQGPRPPVPTHLQPFPVDTASAQSGFHQVPGRPVTAVHRMQPRPRRTRRGTVAWVAVAAVVLIAVIAAVAVFLTRERRGDAVPGNGSAVDGGGSAVDGEDGGGTEPVDTAVGDVAAAFLGDWAGLIESPDGDARSVFATISLTGGTVGGSVGTFTRHVSGCSSALILDAATDTRLELHERDLETEKDDEDCEEPETTTLDLLVDGTIRYTSDDPRRSGTFATALDALPAGFAGEWTGRVLPAGEDEDEDDEAVDVVLTLTEGGAGDEIGEYVRPAGGCVATLTFERAAQDRVSVTETDQGTVNEGFECVEPESTVLTLTEDGALRYQSFEPDRAGVLQQG</sequence>
<dbReference type="PROSITE" id="PS00107">
    <property type="entry name" value="PROTEIN_KINASE_ATP"/>
    <property type="match status" value="1"/>
</dbReference>
<reference evidence="7 8" key="1">
    <citation type="submission" date="2017-07" db="EMBL/GenBank/DDBJ databases">
        <title>Complete genome sequence of Actinoalloteichus hoggarensis DSM 45943, type strain of Actinoalloteichus hoggarensis.</title>
        <authorList>
            <person name="Ruckert C."/>
            <person name="Nouioui I."/>
            <person name="Willmese J."/>
            <person name="van Wezel G."/>
            <person name="Klenk H.-P."/>
            <person name="Kalinowski J."/>
            <person name="Zotchev S.B."/>
        </authorList>
    </citation>
    <scope>NUCLEOTIDE SEQUENCE [LARGE SCALE GENOMIC DNA]</scope>
    <source>
        <strain evidence="7 8">DSM 45943</strain>
    </source>
</reference>
<proteinExistence type="predicted"/>
<name>A0A221W8N4_9PSEU</name>
<evidence type="ECO:0000256" key="1">
    <source>
        <dbReference type="ARBA" id="ARBA00022679"/>
    </source>
</evidence>
<evidence type="ECO:0000256" key="4">
    <source>
        <dbReference type="ARBA" id="ARBA00022840"/>
    </source>
</evidence>
<dbReference type="InterPro" id="IPR008266">
    <property type="entry name" value="Tyr_kinase_AS"/>
</dbReference>
<keyword evidence="6" id="KW-1133">Transmembrane helix</keyword>
<gene>
    <name evidence="7" type="primary">afsK3</name>
    <name evidence="7" type="ORF">AHOG_23870</name>
</gene>